<evidence type="ECO:0000256" key="1">
    <source>
        <dbReference type="ARBA" id="ARBA00022962"/>
    </source>
</evidence>
<dbReference type="EC" id="3.5.1.118" evidence="3"/>
<dbReference type="Proteomes" id="UP001205843">
    <property type="component" value="Unassembled WGS sequence"/>
</dbReference>
<reference evidence="3" key="1">
    <citation type="submission" date="2022-03" db="EMBL/GenBank/DDBJ databases">
        <title>Genomic Encyclopedia of Type Strains, Phase III (KMG-III): the genomes of soil and plant-associated and newly described type strains.</title>
        <authorList>
            <person name="Whitman W."/>
        </authorList>
    </citation>
    <scope>NUCLEOTIDE SEQUENCE</scope>
    <source>
        <strain evidence="3">ANL 6-2</strain>
    </source>
</reference>
<evidence type="ECO:0000313" key="3">
    <source>
        <dbReference type="EMBL" id="MCP1676244.1"/>
    </source>
</evidence>
<proteinExistence type="predicted"/>
<dbReference type="Pfam" id="PF13230">
    <property type="entry name" value="GATase_4"/>
    <property type="match status" value="1"/>
</dbReference>
<dbReference type="PANTHER" id="PTHR42824">
    <property type="entry name" value="GLUTAMINE AMIDOTRANSFERASE"/>
    <property type="match status" value="1"/>
</dbReference>
<comment type="caution">
    <text evidence="3">The sequence shown here is derived from an EMBL/GenBank/DDBJ whole genome shotgun (WGS) entry which is preliminary data.</text>
</comment>
<dbReference type="GO" id="GO:0016787">
    <property type="term" value="F:hydrolase activity"/>
    <property type="evidence" value="ECO:0007669"/>
    <property type="project" value="UniProtKB-KW"/>
</dbReference>
<sequence length="265" mass="30052">MCELLGMSANVPTDICFSFTGLMQRGGHTGPHRDGWGIAFYEDGGCRMFHDPRPSAQSEVAELIQRYSIKSCNVICHIRQATHGRVALENTHPFQRELWGRPWTFAHNGKLKGVKRLPLGHYRPIGTTDSEHAFCWLLSQLRDRHERPPARSTTRWRSIARLCRQLGEMGTFNMLLSDGQQLYAYCSTHLSWLTRRAPFGMAQLLDAEVQVDFQTVTTPDDVVTVIATQPLTSNETWNTISPGALVIFREGEATEIDTRQIRAIR</sequence>
<dbReference type="InterPro" id="IPR026869">
    <property type="entry name" value="EgtC-like"/>
</dbReference>
<accession>A0AAE3G723</accession>
<evidence type="ECO:0000259" key="2">
    <source>
        <dbReference type="PROSITE" id="PS51278"/>
    </source>
</evidence>
<dbReference type="Gene3D" id="3.60.20.10">
    <property type="entry name" value="Glutamine Phosphoribosylpyrophosphate, subunit 1, domain 1"/>
    <property type="match status" value="1"/>
</dbReference>
<dbReference type="InterPro" id="IPR017932">
    <property type="entry name" value="GATase_2_dom"/>
</dbReference>
<dbReference type="InterPro" id="IPR029055">
    <property type="entry name" value="Ntn_hydrolases_N"/>
</dbReference>
<dbReference type="EMBL" id="JALJXV010000008">
    <property type="protein sequence ID" value="MCP1676244.1"/>
    <property type="molecule type" value="Genomic_DNA"/>
</dbReference>
<dbReference type="CDD" id="cd01908">
    <property type="entry name" value="YafJ"/>
    <property type="match status" value="1"/>
</dbReference>
<organism evidence="3 4">
    <name type="scientific">Natronocella acetinitrilica</name>
    <dbReference type="NCBI Taxonomy" id="414046"/>
    <lineage>
        <taxon>Bacteria</taxon>
        <taxon>Pseudomonadati</taxon>
        <taxon>Pseudomonadota</taxon>
        <taxon>Gammaproteobacteria</taxon>
        <taxon>Chromatiales</taxon>
        <taxon>Ectothiorhodospiraceae</taxon>
        <taxon>Natronocella</taxon>
    </lineage>
</organism>
<gene>
    <name evidence="3" type="ORF">J2T57_003403</name>
</gene>
<name>A0AAE3G723_9GAMM</name>
<dbReference type="RefSeq" id="WP_253481532.1">
    <property type="nucleotide sequence ID" value="NZ_JALJXV010000008.1"/>
</dbReference>
<keyword evidence="1 3" id="KW-0315">Glutamine amidotransferase</keyword>
<evidence type="ECO:0000313" key="4">
    <source>
        <dbReference type="Proteomes" id="UP001205843"/>
    </source>
</evidence>
<keyword evidence="4" id="KW-1185">Reference proteome</keyword>
<dbReference type="AlphaFoldDB" id="A0AAE3G723"/>
<dbReference type="SUPFAM" id="SSF56235">
    <property type="entry name" value="N-terminal nucleophile aminohydrolases (Ntn hydrolases)"/>
    <property type="match status" value="1"/>
</dbReference>
<dbReference type="PROSITE" id="PS51278">
    <property type="entry name" value="GATASE_TYPE_2"/>
    <property type="match status" value="1"/>
</dbReference>
<feature type="domain" description="Glutamine amidotransferase type-2" evidence="2">
    <location>
        <begin position="2"/>
        <end position="251"/>
    </location>
</feature>
<dbReference type="PANTHER" id="PTHR42824:SF1">
    <property type="entry name" value="GLUTAMINE AMIDOTRANSFERASE YAFJ-RELATED"/>
    <property type="match status" value="1"/>
</dbReference>
<protein>
    <submittedName>
        <fullName evidence="3">Glutamine amidotransferase</fullName>
        <ecNumber evidence="3">3.5.1.118</ecNumber>
    </submittedName>
</protein>
<keyword evidence="3" id="KW-0378">Hydrolase</keyword>